<sequence>MLARGGDIIAPHTTASNGASPRAQSDQRGKQAAAGRGWRKLVSQYQLMLMSVPFIAVLIVFSFFPLWGWIMGFQDYAIPKGIAGSPFVGLEQFAKLFSDDWFYIVLRNTLAMSLMSLVASFVCAIGLALLLNEVRVALFKRTVQTITYIPHFVSWVVIANIVTYVLSPDGGPLNELLISLGWLDEGIYFMSKEHWFWGIHTLASLWKELGWSTIIYLAVLTGINPELYEAADVDGGGRFRKMLHISLPGLMPTAVMLLILAVGYLISTGFESQMLLGNSLVMEYSQVLDLYALEYSLEIGDYSYGVAISMFKSVVSITLVLLVNAWARRLGQSHIL</sequence>
<feature type="region of interest" description="Disordered" evidence="7">
    <location>
        <begin position="11"/>
        <end position="32"/>
    </location>
</feature>
<keyword evidence="10" id="KW-1185">Reference proteome</keyword>
<evidence type="ECO:0000256" key="3">
    <source>
        <dbReference type="ARBA" id="ARBA00022692"/>
    </source>
</evidence>
<evidence type="ECO:0000313" key="9">
    <source>
        <dbReference type="EMBL" id="MFD0961447.1"/>
    </source>
</evidence>
<evidence type="ECO:0000256" key="7">
    <source>
        <dbReference type="SAM" id="MobiDB-lite"/>
    </source>
</evidence>
<proteinExistence type="inferred from homology"/>
<dbReference type="RefSeq" id="WP_377567030.1">
    <property type="nucleotide sequence ID" value="NZ_JBHTJZ010000036.1"/>
</dbReference>
<comment type="similarity">
    <text evidence="6">Belongs to the binding-protein-dependent transport system permease family.</text>
</comment>
<keyword evidence="4 6" id="KW-1133">Transmembrane helix</keyword>
<keyword evidence="5 6" id="KW-0472">Membrane</keyword>
<evidence type="ECO:0000259" key="8">
    <source>
        <dbReference type="PROSITE" id="PS50928"/>
    </source>
</evidence>
<dbReference type="InterPro" id="IPR035906">
    <property type="entry name" value="MetI-like_sf"/>
</dbReference>
<evidence type="ECO:0000256" key="5">
    <source>
        <dbReference type="ARBA" id="ARBA00023136"/>
    </source>
</evidence>
<comment type="caution">
    <text evidence="9">The sequence shown here is derived from an EMBL/GenBank/DDBJ whole genome shotgun (WGS) entry which is preliminary data.</text>
</comment>
<evidence type="ECO:0000256" key="6">
    <source>
        <dbReference type="RuleBase" id="RU363032"/>
    </source>
</evidence>
<dbReference type="Pfam" id="PF00528">
    <property type="entry name" value="BPD_transp_1"/>
    <property type="match status" value="1"/>
</dbReference>
<dbReference type="PANTHER" id="PTHR43496">
    <property type="entry name" value="PROTEIN LPLB"/>
    <property type="match status" value="1"/>
</dbReference>
<feature type="transmembrane region" description="Helical" evidence="6">
    <location>
        <begin position="143"/>
        <end position="166"/>
    </location>
</feature>
<evidence type="ECO:0000256" key="2">
    <source>
        <dbReference type="ARBA" id="ARBA00022448"/>
    </source>
</evidence>
<dbReference type="EMBL" id="JBHTJZ010000036">
    <property type="protein sequence ID" value="MFD0961447.1"/>
    <property type="molecule type" value="Genomic_DNA"/>
</dbReference>
<feature type="compositionally biased region" description="Polar residues" evidence="7">
    <location>
        <begin position="13"/>
        <end position="26"/>
    </location>
</feature>
<dbReference type="Proteomes" id="UP001596989">
    <property type="component" value="Unassembled WGS sequence"/>
</dbReference>
<feature type="transmembrane region" description="Helical" evidence="6">
    <location>
        <begin position="249"/>
        <end position="270"/>
    </location>
</feature>
<name>A0ABW3HVM7_9BACL</name>
<evidence type="ECO:0000256" key="4">
    <source>
        <dbReference type="ARBA" id="ARBA00022989"/>
    </source>
</evidence>
<protein>
    <submittedName>
        <fullName evidence="9">ABC transporter permease</fullName>
    </submittedName>
</protein>
<gene>
    <name evidence="9" type="ORF">ACFQ2I_19010</name>
</gene>
<dbReference type="Gene3D" id="1.10.3720.10">
    <property type="entry name" value="MetI-like"/>
    <property type="match status" value="1"/>
</dbReference>
<organism evidence="9 10">
    <name type="scientific">Paenibacillus chungangensis</name>
    <dbReference type="NCBI Taxonomy" id="696535"/>
    <lineage>
        <taxon>Bacteria</taxon>
        <taxon>Bacillati</taxon>
        <taxon>Bacillota</taxon>
        <taxon>Bacilli</taxon>
        <taxon>Bacillales</taxon>
        <taxon>Paenibacillaceae</taxon>
        <taxon>Paenibacillus</taxon>
    </lineage>
</organism>
<dbReference type="CDD" id="cd06261">
    <property type="entry name" value="TM_PBP2"/>
    <property type="match status" value="1"/>
</dbReference>
<dbReference type="PROSITE" id="PS50928">
    <property type="entry name" value="ABC_TM1"/>
    <property type="match status" value="1"/>
</dbReference>
<dbReference type="SUPFAM" id="SSF161098">
    <property type="entry name" value="MetI-like"/>
    <property type="match status" value="1"/>
</dbReference>
<comment type="subcellular location">
    <subcellularLocation>
        <location evidence="6">Cell membrane</location>
        <topology evidence="6">Multi-pass membrane protein</topology>
    </subcellularLocation>
    <subcellularLocation>
        <location evidence="1">Membrane</location>
        <topology evidence="1">Multi-pass membrane protein</topology>
    </subcellularLocation>
</comment>
<dbReference type="PANTHER" id="PTHR43496:SF1">
    <property type="entry name" value="POLYGALACTURONAN_RHAMNOGALACTURONAN TRANSPORT SYSTEM PERMEASE PROTEIN YTEP"/>
    <property type="match status" value="1"/>
</dbReference>
<keyword evidence="2 6" id="KW-0813">Transport</keyword>
<evidence type="ECO:0000313" key="10">
    <source>
        <dbReference type="Proteomes" id="UP001596989"/>
    </source>
</evidence>
<feature type="transmembrane region" description="Helical" evidence="6">
    <location>
        <begin position="110"/>
        <end position="131"/>
    </location>
</feature>
<feature type="domain" description="ABC transmembrane type-1" evidence="8">
    <location>
        <begin position="106"/>
        <end position="323"/>
    </location>
</feature>
<feature type="transmembrane region" description="Helical" evidence="6">
    <location>
        <begin position="302"/>
        <end position="327"/>
    </location>
</feature>
<keyword evidence="3 6" id="KW-0812">Transmembrane</keyword>
<feature type="transmembrane region" description="Helical" evidence="6">
    <location>
        <begin position="47"/>
        <end position="70"/>
    </location>
</feature>
<feature type="transmembrane region" description="Helical" evidence="6">
    <location>
        <begin position="209"/>
        <end position="228"/>
    </location>
</feature>
<evidence type="ECO:0000256" key="1">
    <source>
        <dbReference type="ARBA" id="ARBA00004141"/>
    </source>
</evidence>
<reference evidence="10" key="1">
    <citation type="journal article" date="2019" name="Int. J. Syst. Evol. Microbiol.">
        <title>The Global Catalogue of Microorganisms (GCM) 10K type strain sequencing project: providing services to taxonomists for standard genome sequencing and annotation.</title>
        <authorList>
            <consortium name="The Broad Institute Genomics Platform"/>
            <consortium name="The Broad Institute Genome Sequencing Center for Infectious Disease"/>
            <person name="Wu L."/>
            <person name="Ma J."/>
        </authorList>
    </citation>
    <scope>NUCLEOTIDE SEQUENCE [LARGE SCALE GENOMIC DNA]</scope>
    <source>
        <strain evidence="10">CCUG 59129</strain>
    </source>
</reference>
<accession>A0ABW3HVM7</accession>
<dbReference type="InterPro" id="IPR000515">
    <property type="entry name" value="MetI-like"/>
</dbReference>